<dbReference type="CDD" id="cd00585">
    <property type="entry name" value="Peptidase_C1B"/>
    <property type="match status" value="1"/>
</dbReference>
<dbReference type="PANTHER" id="PTHR10363">
    <property type="entry name" value="BLEOMYCIN HYDROLASE"/>
    <property type="match status" value="1"/>
</dbReference>
<dbReference type="EMBL" id="FAXA01000115">
    <property type="protein sequence ID" value="CUV01655.1"/>
    <property type="molecule type" value="Genomic_DNA"/>
</dbReference>
<evidence type="ECO:0000256" key="4">
    <source>
        <dbReference type="PIRNR" id="PIRNR005700"/>
    </source>
</evidence>
<keyword evidence="2 4" id="KW-0378">Hydrolase</keyword>
<dbReference type="GO" id="GO:0009636">
    <property type="term" value="P:response to toxic substance"/>
    <property type="evidence" value="ECO:0007669"/>
    <property type="project" value="TreeGrafter"/>
</dbReference>
<keyword evidence="1 4" id="KW-0645">Protease</keyword>
<name>A0A160V8W1_9ZZZZ</name>
<dbReference type="GO" id="GO:0043418">
    <property type="term" value="P:homocysteine catabolic process"/>
    <property type="evidence" value="ECO:0007669"/>
    <property type="project" value="TreeGrafter"/>
</dbReference>
<reference evidence="5" key="1">
    <citation type="submission" date="2015-10" db="EMBL/GenBank/DDBJ databases">
        <authorList>
            <person name="Gilbert D.G."/>
        </authorList>
    </citation>
    <scope>NUCLEOTIDE SEQUENCE</scope>
</reference>
<organism evidence="5">
    <name type="scientific">hydrothermal vent metagenome</name>
    <dbReference type="NCBI Taxonomy" id="652676"/>
    <lineage>
        <taxon>unclassified sequences</taxon>
        <taxon>metagenomes</taxon>
        <taxon>ecological metagenomes</taxon>
    </lineage>
</organism>
<protein>
    <submittedName>
        <fullName evidence="5">Aminopeptidase C</fullName>
        <ecNumber evidence="5">3.4.22.40</ecNumber>
    </submittedName>
</protein>
<keyword evidence="3 4" id="KW-0788">Thiol protease</keyword>
<dbReference type="InterPro" id="IPR038765">
    <property type="entry name" value="Papain-like_cys_pep_sf"/>
</dbReference>
<evidence type="ECO:0000256" key="2">
    <source>
        <dbReference type="ARBA" id="ARBA00022801"/>
    </source>
</evidence>
<dbReference type="Gene3D" id="3.90.70.10">
    <property type="entry name" value="Cysteine proteinases"/>
    <property type="match status" value="1"/>
</dbReference>
<dbReference type="PANTHER" id="PTHR10363:SF2">
    <property type="entry name" value="BLEOMYCIN HYDROLASE"/>
    <property type="match status" value="1"/>
</dbReference>
<keyword evidence="5" id="KW-0031">Aminopeptidase</keyword>
<dbReference type="GO" id="GO:0005737">
    <property type="term" value="C:cytoplasm"/>
    <property type="evidence" value="ECO:0007669"/>
    <property type="project" value="TreeGrafter"/>
</dbReference>
<evidence type="ECO:0000256" key="1">
    <source>
        <dbReference type="ARBA" id="ARBA00022670"/>
    </source>
</evidence>
<dbReference type="PROSITE" id="PS00139">
    <property type="entry name" value="THIOL_PROTEASE_CYS"/>
    <property type="match status" value="1"/>
</dbReference>
<accession>A0A160V8W1</accession>
<evidence type="ECO:0000256" key="3">
    <source>
        <dbReference type="ARBA" id="ARBA00022807"/>
    </source>
</evidence>
<dbReference type="PIRSF" id="PIRSF005700">
    <property type="entry name" value="PepC"/>
    <property type="match status" value="1"/>
</dbReference>
<evidence type="ECO:0000313" key="5">
    <source>
        <dbReference type="EMBL" id="CUV01655.1"/>
    </source>
</evidence>
<dbReference type="SUPFAM" id="SSF54001">
    <property type="entry name" value="Cysteine proteinases"/>
    <property type="match status" value="1"/>
</dbReference>
<dbReference type="GO" id="GO:0006508">
    <property type="term" value="P:proteolysis"/>
    <property type="evidence" value="ECO:0007669"/>
    <property type="project" value="UniProtKB-KW"/>
</dbReference>
<dbReference type="InterPro" id="IPR004134">
    <property type="entry name" value="Peptidase_C1B"/>
</dbReference>
<dbReference type="InterPro" id="IPR000169">
    <property type="entry name" value="Pept_cys_AS"/>
</dbReference>
<proteinExistence type="inferred from homology"/>
<gene>
    <name evidence="5" type="ORF">MGWOODY_Clf2871</name>
</gene>
<dbReference type="AlphaFoldDB" id="A0A160V8W1"/>
<dbReference type="GO" id="GO:0004197">
    <property type="term" value="F:cysteine-type endopeptidase activity"/>
    <property type="evidence" value="ECO:0007669"/>
    <property type="project" value="UniProtKB-EC"/>
</dbReference>
<sequence length="452" mass="51205">MANDIPNNGSGALTQEAVSGFRETFDADPSKRMAQNVVTQHDVNDMALDHSIVTESPHSFSIVLDDWGVTNQARSGRCWMFAGLNLCRVDTRNVLNVKEFEFSQNYLMFWDKLERANFILEAIIETADRPSDDRTVDFLLRNPLSDGGQWDMFTALVAKHGVVPKTSMPETESSANSGRMNASLNYQTRQGAKRIRDAYAKESGLDELRGIKDQTLKVIYDVLSIHLGTPPTEVDWQWKDKDDKFTRSGKLTPLQFAADYLQTDIHDYVSLVHDPRESSPEGATFTVEYLGNVVDAPAIRYLNVDIQLMKDITLKMLEDGKSVWMGCDTGKQMHRDLGLWDADLFDYASVYGADFSMNKAERLEYHQTAMTHAMMFTGVDVVDGVPRRWRVENSWDDKVGNKGFFMMNDSWFAEYMFEIAVPKQYLPPELQKALELEPIVLPAWDPMGSLAG</sequence>
<dbReference type="GO" id="GO:0070005">
    <property type="term" value="F:cysteine-type aminopeptidase activity"/>
    <property type="evidence" value="ECO:0007669"/>
    <property type="project" value="InterPro"/>
</dbReference>
<dbReference type="Pfam" id="PF03051">
    <property type="entry name" value="Peptidase_C1_2"/>
    <property type="match status" value="1"/>
</dbReference>
<comment type="similarity">
    <text evidence="4">Belongs to the peptidase C1 family.</text>
</comment>
<dbReference type="EC" id="3.4.22.40" evidence="5"/>